<keyword evidence="3" id="KW-1185">Reference proteome</keyword>
<sequence length="184" mass="21748">MTPIFPQMKTERFILRRISTSDAKDLYDYFSKDEVTKYYDLNTFTTIQQALDLIERWEARFQENDGIRWGIATRKDNKLIGSCGFHNWSKEHHKAEIGYEVSPKYWRQGVITEVLKDVIQHGFVELNLHRIEAFYDPENIASKRALEKAGFRHEGVMRECFWEKGKFVDAAVCALLRRDFMVTV</sequence>
<feature type="domain" description="N-acetyltransferase" evidence="1">
    <location>
        <begin position="13"/>
        <end position="169"/>
    </location>
</feature>
<keyword evidence="2" id="KW-0808">Transferase</keyword>
<dbReference type="PANTHER" id="PTHR43792:SF9">
    <property type="entry name" value="RIBOSOMAL-PROTEIN-ALANINE ACETYLTRANSFERASE"/>
    <property type="match status" value="1"/>
</dbReference>
<comment type="caution">
    <text evidence="2">The sequence shown here is derived from an EMBL/GenBank/DDBJ whole genome shotgun (WGS) entry which is preliminary data.</text>
</comment>
<organism evidence="2 3">
    <name type="scientific">Alicyclobacillus fodiniaquatilis</name>
    <dbReference type="NCBI Taxonomy" id="1661150"/>
    <lineage>
        <taxon>Bacteria</taxon>
        <taxon>Bacillati</taxon>
        <taxon>Bacillota</taxon>
        <taxon>Bacilli</taxon>
        <taxon>Bacillales</taxon>
        <taxon>Alicyclobacillaceae</taxon>
        <taxon>Alicyclobacillus</taxon>
    </lineage>
</organism>
<dbReference type="RefSeq" id="WP_377943118.1">
    <property type="nucleotide sequence ID" value="NZ_JBHUCX010000028.1"/>
</dbReference>
<dbReference type="CDD" id="cd04301">
    <property type="entry name" value="NAT_SF"/>
    <property type="match status" value="1"/>
</dbReference>
<evidence type="ECO:0000259" key="1">
    <source>
        <dbReference type="PROSITE" id="PS51186"/>
    </source>
</evidence>
<evidence type="ECO:0000313" key="3">
    <source>
        <dbReference type="Proteomes" id="UP001597079"/>
    </source>
</evidence>
<reference evidence="3" key="1">
    <citation type="journal article" date="2019" name="Int. J. Syst. Evol. Microbiol.">
        <title>The Global Catalogue of Microorganisms (GCM) 10K type strain sequencing project: providing services to taxonomists for standard genome sequencing and annotation.</title>
        <authorList>
            <consortium name="The Broad Institute Genomics Platform"/>
            <consortium name="The Broad Institute Genome Sequencing Center for Infectious Disease"/>
            <person name="Wu L."/>
            <person name="Ma J."/>
        </authorList>
    </citation>
    <scope>NUCLEOTIDE SEQUENCE [LARGE SCALE GENOMIC DNA]</scope>
    <source>
        <strain evidence="3">CGMCC 1.12286</strain>
    </source>
</reference>
<dbReference type="PANTHER" id="PTHR43792">
    <property type="entry name" value="GNAT FAMILY, PUTATIVE (AFU_ORTHOLOGUE AFUA_3G00765)-RELATED-RELATED"/>
    <property type="match status" value="1"/>
</dbReference>
<dbReference type="GO" id="GO:0016746">
    <property type="term" value="F:acyltransferase activity"/>
    <property type="evidence" value="ECO:0007669"/>
    <property type="project" value="UniProtKB-KW"/>
</dbReference>
<dbReference type="InterPro" id="IPR000182">
    <property type="entry name" value="GNAT_dom"/>
</dbReference>
<dbReference type="Gene3D" id="3.40.630.30">
    <property type="match status" value="1"/>
</dbReference>
<dbReference type="EC" id="2.3.-.-" evidence="2"/>
<name>A0ABW4JH56_9BACL</name>
<dbReference type="Proteomes" id="UP001597079">
    <property type="component" value="Unassembled WGS sequence"/>
</dbReference>
<dbReference type="InterPro" id="IPR051531">
    <property type="entry name" value="N-acetyltransferase"/>
</dbReference>
<dbReference type="PROSITE" id="PS51186">
    <property type="entry name" value="GNAT"/>
    <property type="match status" value="1"/>
</dbReference>
<dbReference type="Pfam" id="PF13302">
    <property type="entry name" value="Acetyltransf_3"/>
    <property type="match status" value="1"/>
</dbReference>
<dbReference type="SUPFAM" id="SSF55729">
    <property type="entry name" value="Acyl-CoA N-acyltransferases (Nat)"/>
    <property type="match status" value="1"/>
</dbReference>
<keyword evidence="2" id="KW-0012">Acyltransferase</keyword>
<gene>
    <name evidence="2" type="ORF">ACFSB2_11115</name>
</gene>
<protein>
    <submittedName>
        <fullName evidence="2">GNAT family N-acetyltransferase</fullName>
        <ecNumber evidence="2">2.3.-.-</ecNumber>
    </submittedName>
</protein>
<evidence type="ECO:0000313" key="2">
    <source>
        <dbReference type="EMBL" id="MFD1675244.1"/>
    </source>
</evidence>
<dbReference type="EMBL" id="JBHUCX010000028">
    <property type="protein sequence ID" value="MFD1675244.1"/>
    <property type="molecule type" value="Genomic_DNA"/>
</dbReference>
<proteinExistence type="predicted"/>
<dbReference type="InterPro" id="IPR016181">
    <property type="entry name" value="Acyl_CoA_acyltransferase"/>
</dbReference>
<accession>A0ABW4JH56</accession>